<dbReference type="SUPFAM" id="SSF51445">
    <property type="entry name" value="(Trans)glycosidases"/>
    <property type="match status" value="1"/>
</dbReference>
<dbReference type="Proteomes" id="UP000230423">
    <property type="component" value="Unassembled WGS sequence"/>
</dbReference>
<dbReference type="GO" id="GO:0009253">
    <property type="term" value="P:peptidoglycan catabolic process"/>
    <property type="evidence" value="ECO:0007669"/>
    <property type="project" value="InterPro"/>
</dbReference>
<dbReference type="GO" id="GO:0016998">
    <property type="term" value="P:cell wall macromolecule catabolic process"/>
    <property type="evidence" value="ECO:0007669"/>
    <property type="project" value="InterPro"/>
</dbReference>
<accession>A0A2G9UZ16</accession>
<dbReference type="PANTHER" id="PTHR23208:SF36">
    <property type="entry name" value="LYSOZYME-RELATED"/>
    <property type="match status" value="1"/>
</dbReference>
<dbReference type="Gene3D" id="3.20.20.80">
    <property type="entry name" value="Glycosidases"/>
    <property type="match status" value="1"/>
</dbReference>
<keyword evidence="2" id="KW-0732">Signal</keyword>
<evidence type="ECO:0000256" key="1">
    <source>
        <dbReference type="ARBA" id="ARBA00010646"/>
    </source>
</evidence>
<dbReference type="Pfam" id="PF01183">
    <property type="entry name" value="Glyco_hydro_25"/>
    <property type="match status" value="1"/>
</dbReference>
<comment type="similarity">
    <text evidence="1">Belongs to the glycosyl hydrolase 25 family.</text>
</comment>
<reference evidence="3 4" key="1">
    <citation type="submission" date="2015-09" db="EMBL/GenBank/DDBJ databases">
        <title>Draft genome of the parasitic nematode Teladorsagia circumcincta isolate WARC Sus (inbred).</title>
        <authorList>
            <person name="Mitreva M."/>
        </authorList>
    </citation>
    <scope>NUCLEOTIDE SEQUENCE [LARGE SCALE GENOMIC DNA]</scope>
    <source>
        <strain evidence="3 4">S</strain>
    </source>
</reference>
<evidence type="ECO:0000313" key="3">
    <source>
        <dbReference type="EMBL" id="PIO75487.1"/>
    </source>
</evidence>
<evidence type="ECO:0000256" key="2">
    <source>
        <dbReference type="ARBA" id="ARBA00022729"/>
    </source>
</evidence>
<proteinExistence type="inferred from homology"/>
<dbReference type="CDD" id="cd06416">
    <property type="entry name" value="GH25_Lys1-like"/>
    <property type="match status" value="1"/>
</dbReference>
<evidence type="ECO:0000313" key="4">
    <source>
        <dbReference type="Proteomes" id="UP000230423"/>
    </source>
</evidence>
<dbReference type="GO" id="GO:0045087">
    <property type="term" value="P:innate immune response"/>
    <property type="evidence" value="ECO:0007669"/>
    <property type="project" value="TreeGrafter"/>
</dbReference>
<dbReference type="GO" id="GO:0003796">
    <property type="term" value="F:lysozyme activity"/>
    <property type="evidence" value="ECO:0007669"/>
    <property type="project" value="InterPro"/>
</dbReference>
<dbReference type="GO" id="GO:0007165">
    <property type="term" value="P:signal transduction"/>
    <property type="evidence" value="ECO:0007669"/>
    <property type="project" value="TreeGrafter"/>
</dbReference>
<dbReference type="PROSITE" id="PS51904">
    <property type="entry name" value="GLYCOSYL_HYDROL_F25_2"/>
    <property type="match status" value="1"/>
</dbReference>
<keyword evidence="3" id="KW-0378">Hydrolase</keyword>
<dbReference type="EMBL" id="KZ345137">
    <property type="protein sequence ID" value="PIO75487.1"/>
    <property type="molecule type" value="Genomic_DNA"/>
</dbReference>
<dbReference type="InterPro" id="IPR051595">
    <property type="entry name" value="GH25_Enzymes"/>
</dbReference>
<name>A0A2G9UZ16_TELCI</name>
<dbReference type="InterPro" id="IPR002053">
    <property type="entry name" value="Glyco_hydro_25"/>
</dbReference>
<keyword evidence="4" id="KW-1185">Reference proteome</keyword>
<protein>
    <submittedName>
        <fullName evidence="3">Glycosyl hydrolase family 25</fullName>
    </submittedName>
</protein>
<dbReference type="OrthoDB" id="2251794at2759"/>
<sequence length="259" mass="29311">MNLSYEYIEELDHPAIWKRSKPNDEGGCIAHNCGFSASNKTLRFTGQHRLPKRSCNRDIVGKPSKGLEKGKPMSAGTFTCLKQNGYSFFIARAWESIGNYDETGIQNMKNARAAGWEYVDAYIFPCLRSTCASPAAQVEATVNRLNAEGAKFGMIWLDIEIFAWPNDINYNRNFINAMGNQLNAMGVNWGIYTNNNNWGSIVGISWNQWASRPLWWANYNGHQDYTNFVPFGGWSKPSIHQYAGDYKGPCGVDLDLNWY</sequence>
<gene>
    <name evidence="3" type="ORF">TELCIR_02463</name>
</gene>
<dbReference type="AlphaFoldDB" id="A0A2G9UZ16"/>
<organism evidence="3 4">
    <name type="scientific">Teladorsagia circumcincta</name>
    <name type="common">Brown stomach worm</name>
    <name type="synonym">Ostertagia circumcincta</name>
    <dbReference type="NCBI Taxonomy" id="45464"/>
    <lineage>
        <taxon>Eukaryota</taxon>
        <taxon>Metazoa</taxon>
        <taxon>Ecdysozoa</taxon>
        <taxon>Nematoda</taxon>
        <taxon>Chromadorea</taxon>
        <taxon>Rhabditida</taxon>
        <taxon>Rhabditina</taxon>
        <taxon>Rhabditomorpha</taxon>
        <taxon>Strongyloidea</taxon>
        <taxon>Trichostrongylidae</taxon>
        <taxon>Teladorsagia</taxon>
    </lineage>
</organism>
<dbReference type="PANTHER" id="PTHR23208">
    <property type="entry name" value="LYSOZYME PROTEIN"/>
    <property type="match status" value="1"/>
</dbReference>
<dbReference type="InterPro" id="IPR017853">
    <property type="entry name" value="GH"/>
</dbReference>